<dbReference type="InterPro" id="IPR001547">
    <property type="entry name" value="Glyco_hydro_5"/>
</dbReference>
<dbReference type="InterPro" id="IPR050386">
    <property type="entry name" value="Glycosyl_hydrolase_5"/>
</dbReference>
<dbReference type="PROSITE" id="PS00659">
    <property type="entry name" value="GLYCOSYL_HYDROL_F5"/>
    <property type="match status" value="1"/>
</dbReference>
<evidence type="ECO:0000256" key="3">
    <source>
        <dbReference type="ARBA" id="ARBA00023001"/>
    </source>
</evidence>
<organism evidence="9">
    <name type="scientific">uncultured bacterium Contigcl_1149</name>
    <dbReference type="NCBI Taxonomy" id="1393644"/>
    <lineage>
        <taxon>Bacteria</taxon>
        <taxon>environmental samples</taxon>
    </lineage>
</organism>
<sequence>MMKMKDFGFRRGVNLGGWFSQCDYSQERLDRFITEKDLDVIAGWGLDHVRVPMDYNILETEDGQFSAEGFERIRRVTEQCRERGLRVVLDLHKTAGFSFDKDEQEEGFFTSAAYQERFWNLWDELSKAFYAPDRIAFEMLNEVTDEAWSSAWNKIAAECIRRIRKNAPDSVILLGGYHNNSAEAVKDLDAPADERVIYNIHCYEPLAFTHQGAQWVPWLDINARVRFAESGASPDFFRNLFAEAIATAKERGTGLYCGEYGVIDRATPEDTVLWFKAIHEVFEENDISRCAWSYRQMDFGLSDPRLDGVRDELIRFL</sequence>
<dbReference type="GO" id="GO:0008422">
    <property type="term" value="F:beta-glucosidase activity"/>
    <property type="evidence" value="ECO:0007669"/>
    <property type="project" value="TreeGrafter"/>
</dbReference>
<dbReference type="GO" id="GO:0030245">
    <property type="term" value="P:cellulose catabolic process"/>
    <property type="evidence" value="ECO:0007669"/>
    <property type="project" value="UniProtKB-KW"/>
</dbReference>
<reference evidence="9" key="1">
    <citation type="journal article" date="2013" name="PLoS ONE">
        <title>Metagenomic insights into the carbohydrate-active enzymes carried by the microorganisms adhering to solid digesta in the rumen of cows.</title>
        <authorList>
            <person name="Wang L."/>
            <person name="Hatem A."/>
            <person name="Catalyurek U.V."/>
            <person name="Morrison M."/>
            <person name="Yu Z."/>
        </authorList>
    </citation>
    <scope>NUCLEOTIDE SEQUENCE</scope>
</reference>
<keyword evidence="6" id="KW-0624">Polysaccharide degradation</keyword>
<name>W0FQR7_9BACT</name>
<proteinExistence type="inferred from homology"/>
<evidence type="ECO:0000313" key="9">
    <source>
        <dbReference type="EMBL" id="AHF25829.1"/>
    </source>
</evidence>
<dbReference type="PANTHER" id="PTHR31297">
    <property type="entry name" value="GLUCAN ENDO-1,6-BETA-GLUCOSIDASE B"/>
    <property type="match status" value="1"/>
</dbReference>
<keyword evidence="2 7" id="KW-0378">Hydrolase</keyword>
<dbReference type="PANTHER" id="PTHR31297:SF41">
    <property type="entry name" value="ENDOGLUCANASE, PUTATIVE (AFU_ORTHOLOGUE AFUA_5G01830)-RELATED"/>
    <property type="match status" value="1"/>
</dbReference>
<evidence type="ECO:0000256" key="6">
    <source>
        <dbReference type="ARBA" id="ARBA00023326"/>
    </source>
</evidence>
<accession>W0FQR7</accession>
<dbReference type="GO" id="GO:0005576">
    <property type="term" value="C:extracellular region"/>
    <property type="evidence" value="ECO:0007669"/>
    <property type="project" value="TreeGrafter"/>
</dbReference>
<dbReference type="EMBL" id="KC246854">
    <property type="protein sequence ID" value="AHF25829.1"/>
    <property type="molecule type" value="Genomic_DNA"/>
</dbReference>
<keyword evidence="5 7" id="KW-0326">Glycosidase</keyword>
<evidence type="ECO:0000256" key="4">
    <source>
        <dbReference type="ARBA" id="ARBA00023277"/>
    </source>
</evidence>
<dbReference type="SUPFAM" id="SSF51445">
    <property type="entry name" value="(Trans)glycosidases"/>
    <property type="match status" value="1"/>
</dbReference>
<evidence type="ECO:0000256" key="1">
    <source>
        <dbReference type="ARBA" id="ARBA00005641"/>
    </source>
</evidence>
<evidence type="ECO:0000256" key="2">
    <source>
        <dbReference type="ARBA" id="ARBA00022801"/>
    </source>
</evidence>
<dbReference type="Pfam" id="PF00150">
    <property type="entry name" value="Cellulase"/>
    <property type="match status" value="1"/>
</dbReference>
<evidence type="ECO:0000259" key="8">
    <source>
        <dbReference type="Pfam" id="PF00150"/>
    </source>
</evidence>
<evidence type="ECO:0000256" key="5">
    <source>
        <dbReference type="ARBA" id="ARBA00023295"/>
    </source>
</evidence>
<keyword evidence="4" id="KW-0119">Carbohydrate metabolism</keyword>
<dbReference type="InterPro" id="IPR017853">
    <property type="entry name" value="GH"/>
</dbReference>
<evidence type="ECO:0000256" key="7">
    <source>
        <dbReference type="RuleBase" id="RU361153"/>
    </source>
</evidence>
<keyword evidence="3" id="KW-0136">Cellulose degradation</keyword>
<comment type="similarity">
    <text evidence="1 7">Belongs to the glycosyl hydrolase 5 (cellulase A) family.</text>
</comment>
<dbReference type="Gene3D" id="3.20.20.80">
    <property type="entry name" value="Glycosidases"/>
    <property type="match status" value="1"/>
</dbReference>
<dbReference type="GO" id="GO:0009986">
    <property type="term" value="C:cell surface"/>
    <property type="evidence" value="ECO:0007669"/>
    <property type="project" value="TreeGrafter"/>
</dbReference>
<dbReference type="AlphaFoldDB" id="W0FQR7"/>
<dbReference type="InterPro" id="IPR018087">
    <property type="entry name" value="Glyco_hydro_5_CS"/>
</dbReference>
<feature type="domain" description="Glycoside hydrolase family 5" evidence="8">
    <location>
        <begin position="28"/>
        <end position="296"/>
    </location>
</feature>
<protein>
    <submittedName>
        <fullName evidence="9">Cellodextrinase</fullName>
    </submittedName>
</protein>